<dbReference type="AlphaFoldDB" id="A0A0M3J6G2"/>
<evidence type="ECO:0000313" key="2">
    <source>
        <dbReference type="WBParaSite" id="ASIM_0000314801-mRNA-1"/>
    </source>
</evidence>
<dbReference type="PROSITE" id="PS50024">
    <property type="entry name" value="SEA"/>
    <property type="match status" value="2"/>
</dbReference>
<feature type="domain" description="SEA" evidence="1">
    <location>
        <begin position="168"/>
        <end position="247"/>
    </location>
</feature>
<evidence type="ECO:0000259" key="1">
    <source>
        <dbReference type="PROSITE" id="PS50024"/>
    </source>
</evidence>
<dbReference type="SMART" id="SM00200">
    <property type="entry name" value="SEA"/>
    <property type="match status" value="1"/>
</dbReference>
<accession>A0A0M3J6G2</accession>
<dbReference type="Pfam" id="PF25314">
    <property type="entry name" value="TNFR_nem"/>
    <property type="match status" value="1"/>
</dbReference>
<dbReference type="WBParaSite" id="ASIM_0000314801-mRNA-1">
    <property type="protein sequence ID" value="ASIM_0000314801-mRNA-1"/>
    <property type="gene ID" value="ASIM_0000314801"/>
</dbReference>
<sequence length="247" mass="27294">LEIRVTERDGDKLIYSSDYGSPNSPNYVDIVDKFKKGLGELIKKTTSGPSFVADDVNYITNPKIKNSTWDKGLLVNATADFKSPVDKCEFWKELSEQIKSYSNKLGSSKLTVASDIDQLDPCRKEEHKGKVCGTTYCQPELGEVCIAGKVCGCPNGQKRTGLDKPCKQVESWNLPLWVAREGNTTLKYTNDLANPLDEMHKKLVSGFEKGIAESYAKTPLKDGFVVAEVNDIVNPNTINKASFADND</sequence>
<name>A0A0M3J6G2_ANISI</name>
<dbReference type="InterPro" id="IPR057353">
    <property type="entry name" value="TNFR_nem"/>
</dbReference>
<organism evidence="2">
    <name type="scientific">Anisakis simplex</name>
    <name type="common">Herring worm</name>
    <dbReference type="NCBI Taxonomy" id="6269"/>
    <lineage>
        <taxon>Eukaryota</taxon>
        <taxon>Metazoa</taxon>
        <taxon>Ecdysozoa</taxon>
        <taxon>Nematoda</taxon>
        <taxon>Chromadorea</taxon>
        <taxon>Rhabditida</taxon>
        <taxon>Spirurina</taxon>
        <taxon>Ascaridomorpha</taxon>
        <taxon>Ascaridoidea</taxon>
        <taxon>Anisakidae</taxon>
        <taxon>Anisakis</taxon>
        <taxon>Anisakis simplex complex</taxon>
    </lineage>
</organism>
<feature type="domain" description="SEA" evidence="1">
    <location>
        <begin position="1"/>
        <end position="118"/>
    </location>
</feature>
<protein>
    <submittedName>
        <fullName evidence="2">SEA domain-containing protein</fullName>
    </submittedName>
</protein>
<proteinExistence type="predicted"/>
<dbReference type="InterPro" id="IPR000082">
    <property type="entry name" value="SEA_dom"/>
</dbReference>
<reference evidence="2" key="1">
    <citation type="submission" date="2017-02" db="UniProtKB">
        <authorList>
            <consortium name="WormBaseParasite"/>
        </authorList>
    </citation>
    <scope>IDENTIFICATION</scope>
</reference>